<dbReference type="EMBL" id="VRMN01000008">
    <property type="protein sequence ID" value="KAA8492967.1"/>
    <property type="molecule type" value="Genomic_DNA"/>
</dbReference>
<dbReference type="FunFam" id="1.20.120.420:FF:000003">
    <property type="entry name" value="Methylthioribose-1-phosphate isomerase"/>
    <property type="match status" value="1"/>
</dbReference>
<keyword evidence="2" id="KW-0539">Nucleus</keyword>
<dbReference type="NCBIfam" id="TIGR00524">
    <property type="entry name" value="eIF-2B_rel"/>
    <property type="match status" value="1"/>
</dbReference>
<dbReference type="InterPro" id="IPR042529">
    <property type="entry name" value="IF_2B-like_C"/>
</dbReference>
<dbReference type="AlphaFoldDB" id="A0A5J4YRC7"/>
<dbReference type="NCBIfam" id="TIGR00512">
    <property type="entry name" value="salvage_mtnA"/>
    <property type="match status" value="1"/>
</dbReference>
<dbReference type="SUPFAM" id="SSF100950">
    <property type="entry name" value="NagB/RpiA/CoA transferase-like"/>
    <property type="match status" value="1"/>
</dbReference>
<comment type="pathway">
    <text evidence="2">Amino-acid biosynthesis; L-methionine biosynthesis via salvage pathway; L-methionine from S-methyl-5-thio-alpha-D-ribose 1-phosphate: step 1/6.</text>
</comment>
<dbReference type="Gene3D" id="1.20.120.420">
    <property type="entry name" value="translation initiation factor eif-2b, domain 1"/>
    <property type="match status" value="1"/>
</dbReference>
<reference evidence="4" key="1">
    <citation type="journal article" date="2019" name="Nat. Commun.">
        <title>Expansion of phycobilisome linker gene families in mesophilic red algae.</title>
        <authorList>
            <person name="Lee J."/>
            <person name="Kim D."/>
            <person name="Bhattacharya D."/>
            <person name="Yoon H.S."/>
        </authorList>
    </citation>
    <scope>NUCLEOTIDE SEQUENCE [LARGE SCALE GENOMIC DNA]</scope>
    <source>
        <strain evidence="4">CCMP 1328</strain>
    </source>
</reference>
<dbReference type="Proteomes" id="UP000324585">
    <property type="component" value="Unassembled WGS sequence"/>
</dbReference>
<dbReference type="PANTHER" id="PTHR43475:SF1">
    <property type="entry name" value="METHYLTHIORIBOSE-1-PHOSPHATE ISOMERASE"/>
    <property type="match status" value="1"/>
</dbReference>
<proteinExistence type="inferred from homology"/>
<dbReference type="HAMAP" id="MF_01678">
    <property type="entry name" value="Salvage_MtnA"/>
    <property type="match status" value="1"/>
</dbReference>
<dbReference type="GO" id="GO:0046523">
    <property type="term" value="F:S-methyl-5-thioribose-1-phosphate isomerase activity"/>
    <property type="evidence" value="ECO:0007669"/>
    <property type="project" value="UniProtKB-UniRule"/>
</dbReference>
<comment type="catalytic activity">
    <reaction evidence="2">
        <text>5-(methylsulfanyl)-alpha-D-ribose 1-phosphate = 5-(methylsulfanyl)-D-ribulose 1-phosphate</text>
        <dbReference type="Rhea" id="RHEA:19989"/>
        <dbReference type="ChEBI" id="CHEBI:58533"/>
        <dbReference type="ChEBI" id="CHEBI:58548"/>
        <dbReference type="EC" id="5.3.1.23"/>
    </reaction>
</comment>
<feature type="site" description="Transition state stabilizer" evidence="2">
    <location>
        <position position="290"/>
    </location>
</feature>
<dbReference type="Pfam" id="PF01008">
    <property type="entry name" value="IF-2B"/>
    <property type="match status" value="1"/>
</dbReference>
<name>A0A5J4YRC7_PORPP</name>
<keyword evidence="2" id="KW-0963">Cytoplasm</keyword>
<organism evidence="3 4">
    <name type="scientific">Porphyridium purpureum</name>
    <name type="common">Red alga</name>
    <name type="synonym">Porphyridium cruentum</name>
    <dbReference type="NCBI Taxonomy" id="35688"/>
    <lineage>
        <taxon>Eukaryota</taxon>
        <taxon>Rhodophyta</taxon>
        <taxon>Bangiophyceae</taxon>
        <taxon>Porphyridiales</taxon>
        <taxon>Porphyridiaceae</taxon>
        <taxon>Porphyridium</taxon>
    </lineage>
</organism>
<dbReference type="InterPro" id="IPR027363">
    <property type="entry name" value="M1Pi_N"/>
</dbReference>
<accession>A0A5J4YRC7</accession>
<dbReference type="PANTHER" id="PTHR43475">
    <property type="entry name" value="METHYLTHIORIBOSE-1-PHOSPHATE ISOMERASE"/>
    <property type="match status" value="1"/>
</dbReference>
<dbReference type="InterPro" id="IPR011559">
    <property type="entry name" value="Initiation_fac_2B_a/b/d"/>
</dbReference>
<evidence type="ECO:0000313" key="4">
    <source>
        <dbReference type="Proteomes" id="UP000324585"/>
    </source>
</evidence>
<keyword evidence="1 2" id="KW-0413">Isomerase</keyword>
<sequence>MLRCYITRLLREYQLPPPTPAPRSKSFRSKRSLRGALLRLAKHKRRPCLNPRLPAHKTGALGGTRLRYTTELQERRRARKTQPVVKTDKPRAQPVLLLVGRSTINDTFCGKSGLITMGREEERKGIGWGGMEYASVALSADGKRLRLLDQRVLPQCVEYVEFEPDEVPRAIKLMVVRGAPAIGAAAAYAYALAADRAVRGDAGKFQGEMQRAYEELFASRPTAVNLAWALNRLAAVVRAALDDNVAPEKIAAKLMDEAHVIAHRDIKINQAIGAFGSALLPESCNVLHHCNTGALATVGWGTALGVIRSAHEVRKKSIHVYVDETRPRLQGARLTAWELMACQIPMTLICDNMAAMLMRQGKIDAVLVGADRIAANGDTANKIGTYSAAVVARAHNVPFYVCAPSSTVDLEVLTGEQIPIEERDADEIVRPSGESSVAPEGVRVFNPAFDMTPASFITAIVTENGVIYPPFEDGLRESVRKGHEWLS</sequence>
<keyword evidence="2" id="KW-0486">Methionine biosynthesis</keyword>
<comment type="subcellular location">
    <subcellularLocation>
        <location evidence="2">Cytoplasm</location>
    </subcellularLocation>
    <subcellularLocation>
        <location evidence="2">Nucleus</location>
    </subcellularLocation>
</comment>
<gene>
    <name evidence="3" type="ORF">FVE85_9239</name>
</gene>
<dbReference type="InterPro" id="IPR000649">
    <property type="entry name" value="IF-2B-related"/>
</dbReference>
<protein>
    <recommendedName>
        <fullName evidence="2">Methylthioribose-1-phosphate isomerase</fullName>
        <shortName evidence="2">M1Pi</shortName>
        <shortName evidence="2">MTR-1-P isomerase</shortName>
        <ecNumber evidence="2">5.3.1.23</ecNumber>
    </recommendedName>
    <alternativeName>
        <fullName evidence="2">S-methyl-5-thioribose-1-phosphate isomerase</fullName>
    </alternativeName>
    <alternativeName>
        <fullName evidence="2">Translation initiation factor eIF-2B subunit alpha/beta/delta-like protein</fullName>
    </alternativeName>
</protein>
<feature type="active site" description="Proton donor" evidence="2">
    <location>
        <position position="371"/>
    </location>
</feature>
<dbReference type="UniPathway" id="UPA00904">
    <property type="reaction ID" value="UER00874"/>
</dbReference>
<dbReference type="OrthoDB" id="2461at2759"/>
<dbReference type="InterPro" id="IPR005251">
    <property type="entry name" value="IF-M1Pi"/>
</dbReference>
<dbReference type="InterPro" id="IPR037171">
    <property type="entry name" value="NagB/RpiA_transferase-like"/>
</dbReference>
<dbReference type="Gene3D" id="3.40.50.10470">
    <property type="entry name" value="Translation initiation factor eif-2b, domain 2"/>
    <property type="match status" value="1"/>
</dbReference>
<dbReference type="EC" id="5.3.1.23" evidence="2"/>
<dbReference type="FunFam" id="3.40.50.10470:FF:000006">
    <property type="entry name" value="Methylthioribose-1-phosphate isomerase"/>
    <property type="match status" value="1"/>
</dbReference>
<dbReference type="GO" id="GO:0019509">
    <property type="term" value="P:L-methionine salvage from methylthioadenosine"/>
    <property type="evidence" value="ECO:0007669"/>
    <property type="project" value="UniProtKB-UniRule"/>
</dbReference>
<comment type="function">
    <text evidence="2">Catalyzes the interconversion of methylthioribose-1-phosphate (MTR-1-P) into methylthioribulose-1-phosphate (MTRu-1-P).</text>
</comment>
<evidence type="ECO:0000256" key="2">
    <source>
        <dbReference type="HAMAP-Rule" id="MF_03119"/>
    </source>
</evidence>
<evidence type="ECO:0000313" key="3">
    <source>
        <dbReference type="EMBL" id="KAA8492967.1"/>
    </source>
</evidence>
<comment type="caution">
    <text evidence="3">The sequence shown here is derived from an EMBL/GenBank/DDBJ whole genome shotgun (WGS) entry which is preliminary data.</text>
</comment>
<comment type="similarity">
    <text evidence="2">Belongs to the eIF-2B alpha/beta/delta subunits family. MtnA subfamily.</text>
</comment>
<dbReference type="GO" id="GO:0005737">
    <property type="term" value="C:cytoplasm"/>
    <property type="evidence" value="ECO:0007669"/>
    <property type="project" value="UniProtKB-SubCell"/>
</dbReference>
<dbReference type="NCBIfam" id="NF004326">
    <property type="entry name" value="PRK05720.1"/>
    <property type="match status" value="1"/>
</dbReference>
<dbReference type="GO" id="GO:0005634">
    <property type="term" value="C:nucleus"/>
    <property type="evidence" value="ECO:0007669"/>
    <property type="project" value="UniProtKB-SubCell"/>
</dbReference>
<evidence type="ECO:0000256" key="1">
    <source>
        <dbReference type="ARBA" id="ARBA00023235"/>
    </source>
</evidence>
<keyword evidence="2" id="KW-0028">Amino-acid biosynthesis</keyword>
<keyword evidence="4" id="KW-1185">Reference proteome</keyword>